<dbReference type="Proteomes" id="UP000267921">
    <property type="component" value="Unassembled WGS sequence"/>
</dbReference>
<dbReference type="InterPro" id="IPR011010">
    <property type="entry name" value="DNA_brk_join_enz"/>
</dbReference>
<dbReference type="GO" id="GO:0006310">
    <property type="term" value="P:DNA recombination"/>
    <property type="evidence" value="ECO:0007669"/>
    <property type="project" value="UniProtKB-KW"/>
</dbReference>
<evidence type="ECO:0000259" key="2">
    <source>
        <dbReference type="Pfam" id="PF16795"/>
    </source>
</evidence>
<dbReference type="Gene3D" id="1.10.443.10">
    <property type="entry name" value="Intergrase catalytic core"/>
    <property type="match status" value="1"/>
</dbReference>
<protein>
    <recommendedName>
        <fullName evidence="2">Integrase SSV1 C-terminal domain-containing protein</fullName>
    </recommendedName>
</protein>
<accession>A0A3M9L8S9</accession>
<dbReference type="EMBL" id="RJJG01000004">
    <property type="protein sequence ID" value="RNI08883.1"/>
    <property type="molecule type" value="Genomic_DNA"/>
</dbReference>
<keyword evidence="1" id="KW-0233">DNA recombination</keyword>
<dbReference type="Pfam" id="PF16795">
    <property type="entry name" value="Phage_integr_3"/>
    <property type="match status" value="1"/>
</dbReference>
<evidence type="ECO:0000256" key="1">
    <source>
        <dbReference type="ARBA" id="ARBA00023172"/>
    </source>
</evidence>
<proteinExistence type="predicted"/>
<comment type="caution">
    <text evidence="3">The sequence shown here is derived from an EMBL/GenBank/DDBJ whole genome shotgun (WGS) entry which is preliminary data.</text>
</comment>
<sequence>MVKVPNDTNIQRPQDFRGLKLKDNEGRGLRNLLNYFEDEDVDDIAGYSIEKWSRYIKIKKSGVVEIYVTDEEIQEAYNACTDDLKSILKLLIYSGNRLSHIHAMLGNFDEKNIVIDNDIAHYPTSSFSSGTKRTFQIFFPASFILELKSISNLKPYESLLKKIKHDRVTAKTIRKWHLNVMIREGVTKSLADFIQGRASATVGSAHYLNKVQQSKKEYRRIMDSFVLEFKVDNSTLS</sequence>
<feature type="domain" description="Integrase SSV1 C-terminal" evidence="2">
    <location>
        <begin position="66"/>
        <end position="223"/>
    </location>
</feature>
<dbReference type="SUPFAM" id="SSF56349">
    <property type="entry name" value="DNA breaking-rejoining enzymes"/>
    <property type="match status" value="1"/>
</dbReference>
<dbReference type="AlphaFoldDB" id="A0A3M9L8S9"/>
<reference evidence="3 4" key="1">
    <citation type="submission" date="2018-10" db="EMBL/GenBank/DDBJ databases">
        <title>Cultivation of a novel Methanohalophilus strain from Kebrit Deep of the Red Sea and a genomic comparison of members of the genus Methanohalophilus.</title>
        <authorList>
            <person name="Guan Y."/>
            <person name="Ngugi D.K."/>
            <person name="Stingl U."/>
        </authorList>
    </citation>
    <scope>NUCLEOTIDE SEQUENCE [LARGE SCALE GENOMIC DNA]</scope>
    <source>
        <strain evidence="3 4">DSM 3094</strain>
    </source>
</reference>
<gene>
    <name evidence="3" type="ORF">EFE40_05250</name>
</gene>
<evidence type="ECO:0000313" key="3">
    <source>
        <dbReference type="EMBL" id="RNI08883.1"/>
    </source>
</evidence>
<dbReference type="GO" id="GO:0015074">
    <property type="term" value="P:DNA integration"/>
    <property type="evidence" value="ECO:0007669"/>
    <property type="project" value="InterPro"/>
</dbReference>
<name>A0A3M9L8S9_9EURY</name>
<evidence type="ECO:0000313" key="4">
    <source>
        <dbReference type="Proteomes" id="UP000267921"/>
    </source>
</evidence>
<dbReference type="InterPro" id="IPR031857">
    <property type="entry name" value="Integrase_SSV1_C"/>
</dbReference>
<organism evidence="3 4">
    <name type="scientific">Methanohalophilus halophilus</name>
    <dbReference type="NCBI Taxonomy" id="2177"/>
    <lineage>
        <taxon>Archaea</taxon>
        <taxon>Methanobacteriati</taxon>
        <taxon>Methanobacteriota</taxon>
        <taxon>Stenosarchaea group</taxon>
        <taxon>Methanomicrobia</taxon>
        <taxon>Methanosarcinales</taxon>
        <taxon>Methanosarcinaceae</taxon>
        <taxon>Methanohalophilus</taxon>
    </lineage>
</organism>
<dbReference type="InterPro" id="IPR013762">
    <property type="entry name" value="Integrase-like_cat_sf"/>
</dbReference>
<dbReference type="GO" id="GO:0003677">
    <property type="term" value="F:DNA binding"/>
    <property type="evidence" value="ECO:0007669"/>
    <property type="project" value="InterPro"/>
</dbReference>